<dbReference type="PROSITE" id="PS00039">
    <property type="entry name" value="DEAD_ATP_HELICASE"/>
    <property type="match status" value="1"/>
</dbReference>
<dbReference type="AlphaFoldDB" id="A0A8J6DXS9"/>
<feature type="coiled-coil region" evidence="6">
    <location>
        <begin position="823"/>
        <end position="850"/>
    </location>
</feature>
<feature type="domain" description="Helicase ATP-binding" evidence="7">
    <location>
        <begin position="43"/>
        <end position="213"/>
    </location>
</feature>
<dbReference type="GO" id="GO:0005829">
    <property type="term" value="C:cytosol"/>
    <property type="evidence" value="ECO:0007669"/>
    <property type="project" value="TreeGrafter"/>
</dbReference>
<evidence type="ECO:0000256" key="6">
    <source>
        <dbReference type="SAM" id="Coils"/>
    </source>
</evidence>
<protein>
    <submittedName>
        <fullName evidence="10">DEAD/DEAH box helicase</fullName>
    </submittedName>
</protein>
<dbReference type="PROSITE" id="PS51194">
    <property type="entry name" value="HELICASE_CTER"/>
    <property type="match status" value="1"/>
</dbReference>
<evidence type="ECO:0000259" key="9">
    <source>
        <dbReference type="PROSITE" id="PS51195"/>
    </source>
</evidence>
<dbReference type="InterPro" id="IPR011545">
    <property type="entry name" value="DEAD/DEAH_box_helicase_dom"/>
</dbReference>
<dbReference type="InterPro" id="IPR027417">
    <property type="entry name" value="P-loop_NTPase"/>
</dbReference>
<evidence type="ECO:0000256" key="3">
    <source>
        <dbReference type="ARBA" id="ARBA00022806"/>
    </source>
</evidence>
<evidence type="ECO:0000259" key="7">
    <source>
        <dbReference type="PROSITE" id="PS51192"/>
    </source>
</evidence>
<keyword evidence="1" id="KW-0547">Nucleotide-binding</keyword>
<dbReference type="GO" id="GO:0003724">
    <property type="term" value="F:RNA helicase activity"/>
    <property type="evidence" value="ECO:0007669"/>
    <property type="project" value="InterPro"/>
</dbReference>
<evidence type="ECO:0000256" key="1">
    <source>
        <dbReference type="ARBA" id="ARBA00022741"/>
    </source>
</evidence>
<dbReference type="Proteomes" id="UP000717585">
    <property type="component" value="Unassembled WGS sequence"/>
</dbReference>
<dbReference type="GO" id="GO:0003676">
    <property type="term" value="F:nucleic acid binding"/>
    <property type="evidence" value="ECO:0007669"/>
    <property type="project" value="InterPro"/>
</dbReference>
<gene>
    <name evidence="10" type="ORF">J8273_7174</name>
</gene>
<feature type="domain" description="Helicase C-terminal" evidence="8">
    <location>
        <begin position="237"/>
        <end position="381"/>
    </location>
</feature>
<feature type="domain" description="DEAD-box RNA helicase Q" evidence="9">
    <location>
        <begin position="12"/>
        <end position="40"/>
    </location>
</feature>
<keyword evidence="2" id="KW-0378">Hydrolase</keyword>
<dbReference type="InterPro" id="IPR016024">
    <property type="entry name" value="ARM-type_fold"/>
</dbReference>
<comment type="caution">
    <text evidence="10">The sequence shown here is derived from an EMBL/GenBank/DDBJ whole genome shotgun (WGS) entry which is preliminary data.</text>
</comment>
<dbReference type="SMART" id="SM00490">
    <property type="entry name" value="HELICc"/>
    <property type="match status" value="1"/>
</dbReference>
<dbReference type="InterPro" id="IPR050079">
    <property type="entry name" value="DEAD_box_RNA_helicase"/>
</dbReference>
<dbReference type="SUPFAM" id="SSF52540">
    <property type="entry name" value="P-loop containing nucleoside triphosphate hydrolases"/>
    <property type="match status" value="1"/>
</dbReference>
<proteinExistence type="predicted"/>
<evidence type="ECO:0000313" key="11">
    <source>
        <dbReference type="Proteomes" id="UP000717585"/>
    </source>
</evidence>
<dbReference type="PANTHER" id="PTHR47959:SF1">
    <property type="entry name" value="ATP-DEPENDENT RNA HELICASE DBPA"/>
    <property type="match status" value="1"/>
</dbReference>
<sequence>MQSERRNEDVFRSFDLMDLSDSLLKGIYRCGYREPSVIQQKAIAPIIKGKDVIAQAQTGTGKTAAFGISALQRINTNSPKLQALILSPTRELATQTTDALAMLGQFMGVRIATCIGGSKVSEDERALHANPHIVSGTPGRVLDLVGRGTINLSDIEMLIIDEADELFDRDFLKDVTAVLAQRGVRTQTVLFCATFPPEIKKLTELIEHPVRITNEEQLTSSNLENYRVHAGEHKLDTVLDLYHRMTISQAVIFCNTKGTVIELATALSRHGCPTAQMHSGHKQADRDNAMDEFRSGRKRTLVCTDIWARGIDVPQVNVVINFDVPNDNDTFVHRIGRAGRFGRRGTSITLATDGDVLNLEEAEAHFGLTIKDLHQDQIDHGVARTAEKAVKGILNFLTEATLVKTANQLDMLTHPVVEVDLALVDSFNASVHQTHLPPFLLQAVAGIVRLLCVARENLALAYRVTEMVARLIAKHITAADAVSSRIVGHASVLLAHLYVHKVASVVVVRDVVDLILDNWSDNALWNVMQIMELTMSAMRHDSKTTLDQIVSRIKQKAGTVTQPSRRARIYVETIAELHSERSKPPAVLPGELSHVPKAVTLKDYQRAEKFGRWWLGASEVAEVRREKGLSEHQRHLEYAGQLGMNTEARKLLVAGLLNIHWQVMGPTRHGSELLKIAGKNQEDLPIAIAACAEHDPNPTAFYARLAVETAKSELTGASKRWARVWSDAFTRDGEKLAGLKDKEVVRLAIVYAGLIAADIMPLHKLGLVMGDHHLGGKHGKRMDLFARSLLVRLLGSAGVAPVAVMVTGRSVKAVTKEGRARAIDRVAGNLSDLRRKLDGEEKKEKDKIRKICDMTLVDFDTVSANVHKAHAVIVKETRTVVKSMADRKRVKAELRLG</sequence>
<evidence type="ECO:0000256" key="2">
    <source>
        <dbReference type="ARBA" id="ARBA00022801"/>
    </source>
</evidence>
<keyword evidence="6" id="KW-0175">Coiled coil</keyword>
<dbReference type="Gene3D" id="3.40.50.300">
    <property type="entry name" value="P-loop containing nucleotide triphosphate hydrolases"/>
    <property type="match status" value="2"/>
</dbReference>
<dbReference type="Pfam" id="PF00271">
    <property type="entry name" value="Helicase_C"/>
    <property type="match status" value="1"/>
</dbReference>
<keyword evidence="3 10" id="KW-0347">Helicase</keyword>
<dbReference type="CDD" id="cd18787">
    <property type="entry name" value="SF2_C_DEAD"/>
    <property type="match status" value="1"/>
</dbReference>
<evidence type="ECO:0000259" key="8">
    <source>
        <dbReference type="PROSITE" id="PS51194"/>
    </source>
</evidence>
<dbReference type="PANTHER" id="PTHR47959">
    <property type="entry name" value="ATP-DEPENDENT RNA HELICASE RHLE-RELATED"/>
    <property type="match status" value="1"/>
</dbReference>
<keyword evidence="11" id="KW-1185">Reference proteome</keyword>
<evidence type="ECO:0000256" key="4">
    <source>
        <dbReference type="ARBA" id="ARBA00022840"/>
    </source>
</evidence>
<dbReference type="EMBL" id="JAHDYR010000062">
    <property type="protein sequence ID" value="KAG9390909.1"/>
    <property type="molecule type" value="Genomic_DNA"/>
</dbReference>
<dbReference type="PROSITE" id="PS51195">
    <property type="entry name" value="Q_MOTIF"/>
    <property type="match status" value="1"/>
</dbReference>
<evidence type="ECO:0000313" key="10">
    <source>
        <dbReference type="EMBL" id="KAG9390909.1"/>
    </source>
</evidence>
<dbReference type="InterPro" id="IPR014014">
    <property type="entry name" value="RNA_helicase_DEAD_Q_motif"/>
</dbReference>
<feature type="short sequence motif" description="Q motif" evidence="5">
    <location>
        <begin position="12"/>
        <end position="40"/>
    </location>
</feature>
<dbReference type="PROSITE" id="PS51192">
    <property type="entry name" value="HELICASE_ATP_BIND_1"/>
    <property type="match status" value="1"/>
</dbReference>
<name>A0A8J6DXS9_9EUKA</name>
<dbReference type="GO" id="GO:0005524">
    <property type="term" value="F:ATP binding"/>
    <property type="evidence" value="ECO:0007669"/>
    <property type="project" value="UniProtKB-KW"/>
</dbReference>
<dbReference type="SMART" id="SM00487">
    <property type="entry name" value="DEXDc"/>
    <property type="match status" value="1"/>
</dbReference>
<dbReference type="Gene3D" id="1.25.40.180">
    <property type="match status" value="1"/>
</dbReference>
<reference evidence="10" key="1">
    <citation type="submission" date="2021-05" db="EMBL/GenBank/DDBJ databases">
        <title>A free-living protist that lacks canonical eukaryotic 1 DNA replication and segregation systems.</title>
        <authorList>
            <person name="Salas-Leiva D.E."/>
            <person name="Tromer E.C."/>
            <person name="Curtis B.A."/>
            <person name="Jerlstrom-Hultqvist J."/>
            <person name="Kolisko M."/>
            <person name="Yi Z."/>
            <person name="Salas-Leiva J.S."/>
            <person name="Gallot-Lavallee L."/>
            <person name="Kops G.J.P.L."/>
            <person name="Archibald J.M."/>
            <person name="Simpson A.G.B."/>
            <person name="Roger A.J."/>
        </authorList>
    </citation>
    <scope>NUCLEOTIDE SEQUENCE</scope>
    <source>
        <strain evidence="10">BICM</strain>
    </source>
</reference>
<accession>A0A8J6DXS9</accession>
<dbReference type="Pfam" id="PF00270">
    <property type="entry name" value="DEAD"/>
    <property type="match status" value="1"/>
</dbReference>
<dbReference type="GO" id="GO:0016787">
    <property type="term" value="F:hydrolase activity"/>
    <property type="evidence" value="ECO:0007669"/>
    <property type="project" value="UniProtKB-KW"/>
</dbReference>
<dbReference type="InterPro" id="IPR014001">
    <property type="entry name" value="Helicase_ATP-bd"/>
</dbReference>
<keyword evidence="4" id="KW-0067">ATP-binding</keyword>
<organism evidence="10 11">
    <name type="scientific">Carpediemonas membranifera</name>
    <dbReference type="NCBI Taxonomy" id="201153"/>
    <lineage>
        <taxon>Eukaryota</taxon>
        <taxon>Metamonada</taxon>
        <taxon>Carpediemonas-like organisms</taxon>
        <taxon>Carpediemonas</taxon>
    </lineage>
</organism>
<evidence type="ECO:0000256" key="5">
    <source>
        <dbReference type="PROSITE-ProRule" id="PRU00552"/>
    </source>
</evidence>
<dbReference type="SUPFAM" id="SSF48371">
    <property type="entry name" value="ARM repeat"/>
    <property type="match status" value="1"/>
</dbReference>
<dbReference type="InterPro" id="IPR001650">
    <property type="entry name" value="Helicase_C-like"/>
</dbReference>
<dbReference type="InterPro" id="IPR000629">
    <property type="entry name" value="RNA-helicase_DEAD-box_CS"/>
</dbReference>